<keyword evidence="3" id="KW-1185">Reference proteome</keyword>
<dbReference type="Proteomes" id="UP000799428">
    <property type="component" value="Unassembled WGS sequence"/>
</dbReference>
<sequence>MPPGPYHSTSTPNMAGFGDDPSNEQTERVKGPTKEVSPLTYSQDLFAKGLFPIVKRISKLAYQLKLPGYIKIHPVISVIHLEPAIPDPYERPTTTAPEVIEQRSATREDATVSYQAAKSIVDRILQKELRKDPTDKNKYRFYKVKFVDDTIRKCQGSHQKGTAISLGNDIIPSRWLISIITTRDRSRRPSLLMQGSPTPPKQPEGLGQRLRSPTISGRHRVCGTYLFSH</sequence>
<feature type="region of interest" description="Disordered" evidence="1">
    <location>
        <begin position="1"/>
        <end position="36"/>
    </location>
</feature>
<proteinExistence type="predicted"/>
<evidence type="ECO:0000313" key="2">
    <source>
        <dbReference type="EMBL" id="KAF2710380.1"/>
    </source>
</evidence>
<reference evidence="2" key="1">
    <citation type="journal article" date="2020" name="Stud. Mycol.">
        <title>101 Dothideomycetes genomes: a test case for predicting lifestyles and emergence of pathogens.</title>
        <authorList>
            <person name="Haridas S."/>
            <person name="Albert R."/>
            <person name="Binder M."/>
            <person name="Bloem J."/>
            <person name="Labutti K."/>
            <person name="Salamov A."/>
            <person name="Andreopoulos B."/>
            <person name="Baker S."/>
            <person name="Barry K."/>
            <person name="Bills G."/>
            <person name="Bluhm B."/>
            <person name="Cannon C."/>
            <person name="Castanera R."/>
            <person name="Culley D."/>
            <person name="Daum C."/>
            <person name="Ezra D."/>
            <person name="Gonzalez J."/>
            <person name="Henrissat B."/>
            <person name="Kuo A."/>
            <person name="Liang C."/>
            <person name="Lipzen A."/>
            <person name="Lutzoni F."/>
            <person name="Magnuson J."/>
            <person name="Mondo S."/>
            <person name="Nolan M."/>
            <person name="Ohm R."/>
            <person name="Pangilinan J."/>
            <person name="Park H.-J."/>
            <person name="Ramirez L."/>
            <person name="Alfaro M."/>
            <person name="Sun H."/>
            <person name="Tritt A."/>
            <person name="Yoshinaga Y."/>
            <person name="Zwiers L.-H."/>
            <person name="Turgeon B."/>
            <person name="Goodwin S."/>
            <person name="Spatafora J."/>
            <person name="Crous P."/>
            <person name="Grigoriev I."/>
        </authorList>
    </citation>
    <scope>NUCLEOTIDE SEQUENCE</scope>
    <source>
        <strain evidence="2">CBS 279.74</strain>
    </source>
</reference>
<dbReference type="EMBL" id="MU005769">
    <property type="protein sequence ID" value="KAF2710380.1"/>
    <property type="molecule type" value="Genomic_DNA"/>
</dbReference>
<organism evidence="2 3">
    <name type="scientific">Pleomassaria siparia CBS 279.74</name>
    <dbReference type="NCBI Taxonomy" id="1314801"/>
    <lineage>
        <taxon>Eukaryota</taxon>
        <taxon>Fungi</taxon>
        <taxon>Dikarya</taxon>
        <taxon>Ascomycota</taxon>
        <taxon>Pezizomycotina</taxon>
        <taxon>Dothideomycetes</taxon>
        <taxon>Pleosporomycetidae</taxon>
        <taxon>Pleosporales</taxon>
        <taxon>Pleomassariaceae</taxon>
        <taxon>Pleomassaria</taxon>
    </lineage>
</organism>
<protein>
    <submittedName>
        <fullName evidence="2">Uncharacterized protein</fullName>
    </submittedName>
</protein>
<feature type="region of interest" description="Disordered" evidence="1">
    <location>
        <begin position="187"/>
        <end position="213"/>
    </location>
</feature>
<accession>A0A6G1KC77</accession>
<evidence type="ECO:0000256" key="1">
    <source>
        <dbReference type="SAM" id="MobiDB-lite"/>
    </source>
</evidence>
<name>A0A6G1KC77_9PLEO</name>
<dbReference type="OrthoDB" id="4358334at2759"/>
<dbReference type="AlphaFoldDB" id="A0A6G1KC77"/>
<gene>
    <name evidence="2" type="ORF">K504DRAFT_501650</name>
</gene>
<evidence type="ECO:0000313" key="3">
    <source>
        <dbReference type="Proteomes" id="UP000799428"/>
    </source>
</evidence>